<dbReference type="AlphaFoldDB" id="A0A0F9ICD9"/>
<accession>A0A0F9ICD9</accession>
<gene>
    <name evidence="1" type="ORF">LCGC14_1596920</name>
</gene>
<proteinExistence type="predicted"/>
<comment type="caution">
    <text evidence="1">The sequence shown here is derived from an EMBL/GenBank/DDBJ whole genome shotgun (WGS) entry which is preliminary data.</text>
</comment>
<evidence type="ECO:0000313" key="1">
    <source>
        <dbReference type="EMBL" id="KKM25251.1"/>
    </source>
</evidence>
<dbReference type="EMBL" id="LAZR01012754">
    <property type="protein sequence ID" value="KKM25251.1"/>
    <property type="molecule type" value="Genomic_DNA"/>
</dbReference>
<organism evidence="1">
    <name type="scientific">marine sediment metagenome</name>
    <dbReference type="NCBI Taxonomy" id="412755"/>
    <lineage>
        <taxon>unclassified sequences</taxon>
        <taxon>metagenomes</taxon>
        <taxon>ecological metagenomes</taxon>
    </lineage>
</organism>
<sequence length="94" mass="11424">MNGYTDQHEKERLHELDELNKVIHALERMHQEIADMPLVHVDILEEMLLEIRRLQIRRTLIIDQSAYYKTVKRLQLEEREKQKRYESSNSNVHS</sequence>
<name>A0A0F9ICD9_9ZZZZ</name>
<protein>
    <submittedName>
        <fullName evidence="1">Uncharacterized protein</fullName>
    </submittedName>
</protein>
<reference evidence="1" key="1">
    <citation type="journal article" date="2015" name="Nature">
        <title>Complex archaea that bridge the gap between prokaryotes and eukaryotes.</title>
        <authorList>
            <person name="Spang A."/>
            <person name="Saw J.H."/>
            <person name="Jorgensen S.L."/>
            <person name="Zaremba-Niedzwiedzka K."/>
            <person name="Martijn J."/>
            <person name="Lind A.E."/>
            <person name="van Eijk R."/>
            <person name="Schleper C."/>
            <person name="Guy L."/>
            <person name="Ettema T.J."/>
        </authorList>
    </citation>
    <scope>NUCLEOTIDE SEQUENCE</scope>
</reference>